<organism evidence="2 3">
    <name type="scientific">Candidatus Harrisonbacteria bacterium CG10_big_fil_rev_8_21_14_0_10_44_23</name>
    <dbReference type="NCBI Taxonomy" id="1974585"/>
    <lineage>
        <taxon>Bacteria</taxon>
        <taxon>Candidatus Harrisoniibacteriota</taxon>
    </lineage>
</organism>
<feature type="transmembrane region" description="Helical" evidence="1">
    <location>
        <begin position="12"/>
        <end position="33"/>
    </location>
</feature>
<evidence type="ECO:0000256" key="1">
    <source>
        <dbReference type="SAM" id="Phobius"/>
    </source>
</evidence>
<proteinExistence type="predicted"/>
<protein>
    <submittedName>
        <fullName evidence="2">Uncharacterized protein</fullName>
    </submittedName>
</protein>
<comment type="caution">
    <text evidence="2">The sequence shown here is derived from an EMBL/GenBank/DDBJ whole genome shotgun (WGS) entry which is preliminary data.</text>
</comment>
<accession>A0A2H0UPJ0</accession>
<evidence type="ECO:0000313" key="2">
    <source>
        <dbReference type="EMBL" id="PIR88349.1"/>
    </source>
</evidence>
<dbReference type="AlphaFoldDB" id="A0A2H0UPJ0"/>
<evidence type="ECO:0000313" key="3">
    <source>
        <dbReference type="Proteomes" id="UP000229615"/>
    </source>
</evidence>
<dbReference type="EMBL" id="PFBB01000031">
    <property type="protein sequence ID" value="PIR88349.1"/>
    <property type="molecule type" value="Genomic_DNA"/>
</dbReference>
<keyword evidence="1" id="KW-0812">Transmembrane</keyword>
<name>A0A2H0UPJ0_9BACT</name>
<keyword evidence="1" id="KW-1133">Transmembrane helix</keyword>
<keyword evidence="1" id="KW-0472">Membrane</keyword>
<reference evidence="3" key="1">
    <citation type="submission" date="2017-09" db="EMBL/GenBank/DDBJ databases">
        <title>Depth-based differentiation of microbial function through sediment-hosted aquifers and enrichment of novel symbionts in the deep terrestrial subsurface.</title>
        <authorList>
            <person name="Probst A.J."/>
            <person name="Ladd B."/>
            <person name="Jarett J.K."/>
            <person name="Geller-Mcgrath D.E."/>
            <person name="Sieber C.M.K."/>
            <person name="Emerson J.B."/>
            <person name="Anantharaman K."/>
            <person name="Thomas B.C."/>
            <person name="Malmstrom R."/>
            <person name="Stieglmeier M."/>
            <person name="Klingl A."/>
            <person name="Woyke T."/>
            <person name="Ryan C.M."/>
            <person name="Banfield J.F."/>
        </authorList>
    </citation>
    <scope>NUCLEOTIDE SEQUENCE [LARGE SCALE GENOMIC DNA]</scope>
</reference>
<gene>
    <name evidence="2" type="ORF">COU09_02850</name>
</gene>
<dbReference type="Proteomes" id="UP000229615">
    <property type="component" value="Unassembled WGS sequence"/>
</dbReference>
<sequence>MENINEMALFFIVSSIVVLVLGAMLIVSLFYVLRAVRNIKKTTEAIKDGVKLTVDGMNSAGEGMKKSGITWDLIASFLPIKKKKKRK</sequence>